<dbReference type="NCBIfam" id="TIGR04183">
    <property type="entry name" value="Por_Secre_tail"/>
    <property type="match status" value="1"/>
</dbReference>
<dbReference type="SMART" id="SM00710">
    <property type="entry name" value="PbH1"/>
    <property type="match status" value="4"/>
</dbReference>
<sequence length="558" mass="59464">MKMLRLFSLLSFLMVLSAGLCYGTSNNVPVPFSTIQEAIDASVDSDTVLVDEGTYLENIDFSGKNIIVTSQYIFTEDSASIVNTVIDAQNSGACASMMSGETNDAVLMGFTLMNGTGHIYEPGYGTYYVGGGVFILESSPTIQYNLIKNNDTVDGGAGIFIAEGDPIIQYNYIVENYTLVYSCGAGMLIKNSDAAVIAHNYIQDNLAIHAGGIGLKNASPEITRNVITNNAASSQGGGLKLYSGSNPTIINNTISDNCANSQLGGGIYVADSSGCVFMNNIISFTDEGGGFVSATMGVIDISYNLFHENVDGDYINLLPGPGDTVGDPAYVGGDPFDYHLTETSAAIDVGNPDIMYNDPDGTRNDVGAFYYDQSPPTPVELTYFSANVTEDGVLLSWNTASEIDCYEWTVQRDGEAIAVLPGHGTTVDPQSYSYLDNVGAGTYVYQLKETDIGGAVTFSDPVVVTVGATLASEFSLRQNYPNPFNPETAIVYSLPEGSDVVVNIYNTSGALVKELVSGYQVAGLHTVTWNAEDMPSGSYICRMLINGQTYCTTMTLLK</sequence>
<dbReference type="Gene3D" id="2.60.40.4070">
    <property type="match status" value="1"/>
</dbReference>
<organism evidence="3 4">
    <name type="scientific">candidate division LCP-89 bacterium B3_LCP</name>
    <dbReference type="NCBI Taxonomy" id="2012998"/>
    <lineage>
        <taxon>Bacteria</taxon>
        <taxon>Pseudomonadati</taxon>
        <taxon>Bacteria division LCP-89</taxon>
    </lineage>
</organism>
<feature type="signal peptide" evidence="1">
    <location>
        <begin position="1"/>
        <end position="23"/>
    </location>
</feature>
<dbReference type="SUPFAM" id="SSF51126">
    <property type="entry name" value="Pectin lyase-like"/>
    <property type="match status" value="1"/>
</dbReference>
<reference evidence="3 4" key="1">
    <citation type="submission" date="2017-06" db="EMBL/GenBank/DDBJ databases">
        <title>Novel microbial phyla capable of carbon fixation and sulfur reduction in deep-sea sediments.</title>
        <authorList>
            <person name="Huang J."/>
            <person name="Baker B."/>
            <person name="Wang Y."/>
        </authorList>
    </citation>
    <scope>NUCLEOTIDE SEQUENCE [LARGE SCALE GENOMIC DNA]</scope>
    <source>
        <strain evidence="3">B3_LCP</strain>
    </source>
</reference>
<dbReference type="Pfam" id="PF13229">
    <property type="entry name" value="Beta_helix"/>
    <property type="match status" value="1"/>
</dbReference>
<feature type="chain" id="PRO_5021704416" description="Right handed beta helix domain-containing protein" evidence="1">
    <location>
        <begin position="24"/>
        <end position="558"/>
    </location>
</feature>
<dbReference type="Proteomes" id="UP000319619">
    <property type="component" value="Unassembled WGS sequence"/>
</dbReference>
<dbReference type="EMBL" id="NJBN01000001">
    <property type="protein sequence ID" value="TKJ42579.1"/>
    <property type="molecule type" value="Genomic_DNA"/>
</dbReference>
<dbReference type="AlphaFoldDB" id="A0A532V5W7"/>
<protein>
    <recommendedName>
        <fullName evidence="2">Right handed beta helix domain-containing protein</fullName>
    </recommendedName>
</protein>
<gene>
    <name evidence="3" type="ORF">CEE37_02500</name>
</gene>
<dbReference type="InterPro" id="IPR011050">
    <property type="entry name" value="Pectin_lyase_fold/virulence"/>
</dbReference>
<evidence type="ECO:0000259" key="2">
    <source>
        <dbReference type="Pfam" id="PF13229"/>
    </source>
</evidence>
<evidence type="ECO:0000313" key="3">
    <source>
        <dbReference type="EMBL" id="TKJ42579.1"/>
    </source>
</evidence>
<dbReference type="InterPro" id="IPR022441">
    <property type="entry name" value="Para_beta_helix_rpt-2"/>
</dbReference>
<comment type="caution">
    <text evidence="3">The sequence shown here is derived from an EMBL/GenBank/DDBJ whole genome shotgun (WGS) entry which is preliminary data.</text>
</comment>
<proteinExistence type="predicted"/>
<dbReference type="InterPro" id="IPR026444">
    <property type="entry name" value="Secre_tail"/>
</dbReference>
<feature type="domain" description="Right handed beta helix" evidence="2">
    <location>
        <begin position="181"/>
        <end position="312"/>
    </location>
</feature>
<evidence type="ECO:0000256" key="1">
    <source>
        <dbReference type="SAM" id="SignalP"/>
    </source>
</evidence>
<dbReference type="NCBIfam" id="TIGR03804">
    <property type="entry name" value="para_beta_helix"/>
    <property type="match status" value="2"/>
</dbReference>
<accession>A0A532V5W7</accession>
<evidence type="ECO:0000313" key="4">
    <source>
        <dbReference type="Proteomes" id="UP000319619"/>
    </source>
</evidence>
<keyword evidence="1" id="KW-0732">Signal</keyword>
<dbReference type="InterPro" id="IPR012334">
    <property type="entry name" value="Pectin_lyas_fold"/>
</dbReference>
<dbReference type="InterPro" id="IPR006626">
    <property type="entry name" value="PbH1"/>
</dbReference>
<dbReference type="Gene3D" id="2.160.20.10">
    <property type="entry name" value="Single-stranded right-handed beta-helix, Pectin lyase-like"/>
    <property type="match status" value="1"/>
</dbReference>
<dbReference type="InterPro" id="IPR039448">
    <property type="entry name" value="Beta_helix"/>
</dbReference>
<name>A0A532V5W7_UNCL8</name>